<protein>
    <submittedName>
        <fullName evidence="7">Response regulator</fullName>
    </submittedName>
</protein>
<reference evidence="8" key="1">
    <citation type="journal article" date="2019" name="Int. J. Syst. Evol. Microbiol.">
        <title>The Global Catalogue of Microorganisms (GCM) 10K type strain sequencing project: providing services to taxonomists for standard genome sequencing and annotation.</title>
        <authorList>
            <consortium name="The Broad Institute Genomics Platform"/>
            <consortium name="The Broad Institute Genome Sequencing Center for Infectious Disease"/>
            <person name="Wu L."/>
            <person name="Ma J."/>
        </authorList>
    </citation>
    <scope>NUCLEOTIDE SEQUENCE [LARGE SCALE GENOMIC DNA]</scope>
    <source>
        <strain evidence="8">IBRC-M 10987</strain>
    </source>
</reference>
<evidence type="ECO:0000259" key="6">
    <source>
        <dbReference type="PROSITE" id="PS50110"/>
    </source>
</evidence>
<dbReference type="InterPro" id="IPR011006">
    <property type="entry name" value="CheY-like_superfamily"/>
</dbReference>
<dbReference type="RefSeq" id="WP_377719954.1">
    <property type="nucleotide sequence ID" value="NZ_JBHSAM010000028.1"/>
</dbReference>
<dbReference type="InterPro" id="IPR018060">
    <property type="entry name" value="HTH_AraC"/>
</dbReference>
<dbReference type="PANTHER" id="PTHR43280:SF2">
    <property type="entry name" value="HTH-TYPE TRANSCRIPTIONAL REGULATOR EXSA"/>
    <property type="match status" value="1"/>
</dbReference>
<dbReference type="SMART" id="SM00342">
    <property type="entry name" value="HTH_ARAC"/>
    <property type="match status" value="1"/>
</dbReference>
<dbReference type="Proteomes" id="UP001595715">
    <property type="component" value="Unassembled WGS sequence"/>
</dbReference>
<sequence length="515" mass="58257">MKTILIVDDETRQVKALSAILRRLRPAYRILEAADAKAAWSLLESEAVDAVLTDIRMPEEDGLTLVERIAGGKPHIKTVLISGYGQFDYARKAIEHRVVDYLVKPIGLSDIERVLAKLEVLFSEEREREQLNKERIWQDVLFGDASGSTAERAERCASPGGPGVVIVFELGRGDPIGLITELKRKWRTESASAGQSEIVTDPTGRRAAAIMRLTPALAAKPSESVAKLSRLLDHVRSDGGEHIAVGVSRTRADVHASVAEAYAEALLALRHRFYAPEQTVFWGTDSQPFAERISPSAKEIAEPLLTAIKAVEGGRALDLVNAFFCQRESPPYPKPGLMKDETWMLIWQLLNGMESLLSDDAPEWSIARLRERFQGYDDYRELRLRFKELVRHLLALTEKTQQDKNGLIIMRCQHYLQQHYMEDLSLESVAAKFHFNASYFSYLFKLRTGMNFSEYVLDLRIRQAKRMLAQTDAKVAEISERSGFRTPAYFNKMFKREIGLSPKTYRQMHGEEAAE</sequence>
<keyword evidence="1" id="KW-0805">Transcription regulation</keyword>
<dbReference type="InterPro" id="IPR001789">
    <property type="entry name" value="Sig_transdc_resp-reg_receiver"/>
</dbReference>
<dbReference type="SUPFAM" id="SSF52172">
    <property type="entry name" value="CheY-like"/>
    <property type="match status" value="1"/>
</dbReference>
<keyword evidence="8" id="KW-1185">Reference proteome</keyword>
<dbReference type="SMART" id="SM00448">
    <property type="entry name" value="REC"/>
    <property type="match status" value="1"/>
</dbReference>
<dbReference type="PRINTS" id="PR00032">
    <property type="entry name" value="HTHARAC"/>
</dbReference>
<evidence type="ECO:0000313" key="8">
    <source>
        <dbReference type="Proteomes" id="UP001595715"/>
    </source>
</evidence>
<gene>
    <name evidence="7" type="ORF">ACFOZ8_16965</name>
</gene>
<evidence type="ECO:0000313" key="7">
    <source>
        <dbReference type="EMBL" id="MFC4101335.1"/>
    </source>
</evidence>
<dbReference type="PANTHER" id="PTHR43280">
    <property type="entry name" value="ARAC-FAMILY TRANSCRIPTIONAL REGULATOR"/>
    <property type="match status" value="1"/>
</dbReference>
<name>A0ABV8K5L4_9BACL</name>
<dbReference type="Gene3D" id="1.10.10.60">
    <property type="entry name" value="Homeodomain-like"/>
    <property type="match status" value="2"/>
</dbReference>
<feature type="domain" description="Response regulatory" evidence="6">
    <location>
        <begin position="3"/>
        <end position="119"/>
    </location>
</feature>
<organism evidence="7 8">
    <name type="scientific">Paenibacillus xanthanilyticus</name>
    <dbReference type="NCBI Taxonomy" id="1783531"/>
    <lineage>
        <taxon>Bacteria</taxon>
        <taxon>Bacillati</taxon>
        <taxon>Bacillota</taxon>
        <taxon>Bacilli</taxon>
        <taxon>Bacillales</taxon>
        <taxon>Paenibacillaceae</taxon>
        <taxon>Paenibacillus</taxon>
    </lineage>
</organism>
<evidence type="ECO:0000259" key="5">
    <source>
        <dbReference type="PROSITE" id="PS01124"/>
    </source>
</evidence>
<feature type="modified residue" description="4-aspartylphosphate" evidence="4">
    <location>
        <position position="54"/>
    </location>
</feature>
<feature type="domain" description="HTH araC/xylS-type" evidence="5">
    <location>
        <begin position="410"/>
        <end position="508"/>
    </location>
</feature>
<dbReference type="Pfam" id="PF00072">
    <property type="entry name" value="Response_reg"/>
    <property type="match status" value="1"/>
</dbReference>
<dbReference type="PROSITE" id="PS50110">
    <property type="entry name" value="RESPONSE_REGULATORY"/>
    <property type="match status" value="1"/>
</dbReference>
<comment type="caution">
    <text evidence="7">The sequence shown here is derived from an EMBL/GenBank/DDBJ whole genome shotgun (WGS) entry which is preliminary data.</text>
</comment>
<dbReference type="PROSITE" id="PS01124">
    <property type="entry name" value="HTH_ARAC_FAMILY_2"/>
    <property type="match status" value="1"/>
</dbReference>
<dbReference type="Gene3D" id="3.40.50.2300">
    <property type="match status" value="1"/>
</dbReference>
<evidence type="ECO:0000256" key="2">
    <source>
        <dbReference type="ARBA" id="ARBA00023125"/>
    </source>
</evidence>
<keyword evidence="2" id="KW-0238">DNA-binding</keyword>
<dbReference type="PROSITE" id="PS00041">
    <property type="entry name" value="HTH_ARAC_FAMILY_1"/>
    <property type="match status" value="1"/>
</dbReference>
<evidence type="ECO:0000256" key="3">
    <source>
        <dbReference type="ARBA" id="ARBA00023163"/>
    </source>
</evidence>
<dbReference type="InterPro" id="IPR009057">
    <property type="entry name" value="Homeodomain-like_sf"/>
</dbReference>
<keyword evidence="3" id="KW-0804">Transcription</keyword>
<proteinExistence type="predicted"/>
<dbReference type="InterPro" id="IPR018062">
    <property type="entry name" value="HTH_AraC-typ_CS"/>
</dbReference>
<dbReference type="SUPFAM" id="SSF46689">
    <property type="entry name" value="Homeodomain-like"/>
    <property type="match status" value="2"/>
</dbReference>
<evidence type="ECO:0000256" key="1">
    <source>
        <dbReference type="ARBA" id="ARBA00023015"/>
    </source>
</evidence>
<dbReference type="Pfam" id="PF12833">
    <property type="entry name" value="HTH_18"/>
    <property type="match status" value="1"/>
</dbReference>
<dbReference type="CDD" id="cd17536">
    <property type="entry name" value="REC_YesN-like"/>
    <property type="match status" value="1"/>
</dbReference>
<dbReference type="InterPro" id="IPR020449">
    <property type="entry name" value="Tscrpt_reg_AraC-type_HTH"/>
</dbReference>
<keyword evidence="4" id="KW-0597">Phosphoprotein</keyword>
<dbReference type="EMBL" id="JBHSAM010000028">
    <property type="protein sequence ID" value="MFC4101335.1"/>
    <property type="molecule type" value="Genomic_DNA"/>
</dbReference>
<accession>A0ABV8K5L4</accession>
<evidence type="ECO:0000256" key="4">
    <source>
        <dbReference type="PROSITE-ProRule" id="PRU00169"/>
    </source>
</evidence>